<protein>
    <submittedName>
        <fullName evidence="2">Uncharacterized protein</fullName>
    </submittedName>
</protein>
<feature type="compositionally biased region" description="Low complexity" evidence="1">
    <location>
        <begin position="50"/>
        <end position="68"/>
    </location>
</feature>
<dbReference type="GO" id="GO:0000964">
    <property type="term" value="P:mitochondrial RNA 5'-end processing"/>
    <property type="evidence" value="ECO:0007669"/>
    <property type="project" value="TreeGrafter"/>
</dbReference>
<evidence type="ECO:0000313" key="3">
    <source>
        <dbReference type="Proteomes" id="UP000011777"/>
    </source>
</evidence>
<keyword evidence="3" id="KW-1185">Reference proteome</keyword>
<dbReference type="GO" id="GO:0005740">
    <property type="term" value="C:mitochondrial envelope"/>
    <property type="evidence" value="ECO:0007669"/>
    <property type="project" value="TreeGrafter"/>
</dbReference>
<dbReference type="AlphaFoldDB" id="M3JC76"/>
<feature type="region of interest" description="Disordered" evidence="1">
    <location>
        <begin position="1"/>
        <end position="118"/>
    </location>
</feature>
<dbReference type="PANTHER" id="PTHR31014:SF0">
    <property type="entry name" value="MITOCHONDRIAL TRANSLATION SYSTEM COMPONENT PET127-RELATED"/>
    <property type="match status" value="1"/>
</dbReference>
<name>M3JC76_CANMX</name>
<proteinExistence type="predicted"/>
<dbReference type="OrthoDB" id="10249045at2759"/>
<comment type="caution">
    <text evidence="2">The sequence shown here is derived from an EMBL/GenBank/DDBJ whole genome shotgun (WGS) entry which is preliminary data.</text>
</comment>
<dbReference type="Proteomes" id="UP000011777">
    <property type="component" value="Unassembled WGS sequence"/>
</dbReference>
<feature type="compositionally biased region" description="Basic residues" evidence="1">
    <location>
        <begin position="107"/>
        <end position="118"/>
    </location>
</feature>
<dbReference type="STRING" id="1245528.M3JC76"/>
<organism evidence="2 3">
    <name type="scientific">Candida maltosa (strain Xu316)</name>
    <name type="common">Yeast</name>
    <dbReference type="NCBI Taxonomy" id="1245528"/>
    <lineage>
        <taxon>Eukaryota</taxon>
        <taxon>Fungi</taxon>
        <taxon>Dikarya</taxon>
        <taxon>Ascomycota</taxon>
        <taxon>Saccharomycotina</taxon>
        <taxon>Pichiomycetes</taxon>
        <taxon>Debaryomycetaceae</taxon>
        <taxon>Candida/Lodderomyces clade</taxon>
        <taxon>Candida</taxon>
    </lineage>
</organism>
<gene>
    <name evidence="2" type="ORF">G210_5406</name>
</gene>
<evidence type="ECO:0000313" key="2">
    <source>
        <dbReference type="EMBL" id="EMG49768.1"/>
    </source>
</evidence>
<feature type="compositionally biased region" description="Basic and acidic residues" evidence="1">
    <location>
        <begin position="11"/>
        <end position="29"/>
    </location>
</feature>
<dbReference type="HOGENOM" id="CLU_018196_0_0_1"/>
<dbReference type="PANTHER" id="PTHR31014">
    <property type="entry name" value="MITOCHONDRIAL TRANSLATION SYSTEM COMPONENT PET127-RELATED"/>
    <property type="match status" value="1"/>
</dbReference>
<dbReference type="OMA" id="CYDERLP"/>
<dbReference type="Pfam" id="PF08634">
    <property type="entry name" value="Pet127"/>
    <property type="match status" value="1"/>
</dbReference>
<dbReference type="EMBL" id="AOGT01000501">
    <property type="protein sequence ID" value="EMG49768.1"/>
    <property type="molecule type" value="Genomic_DNA"/>
</dbReference>
<sequence>MKNALKSMGRFKNEKGIDVDESKIPRDYSTKVSPKYAAEMKTLLPDAGQSTTTNTTKSEPSSSSSSSSSKRDSKSQSRKGSIKAKSEGSKVDNIMTRLGNISDTKIRSSRPGKRRLNRKVTRTYINKEGNKVDSYVTSYCITKKPIIQHLAPKSEDIPTLAHNLDRVLFSPGIHFLQDPRTRIYNFSPFLKKVIDYKDFKFEELEEFKPVSKHPVLLKYSREFQKQFYSSTSSMTSMLTKFYFLLNDYNPRNVSRFGSIPFTGVAKKLPTSLIVSPQGDFIDESNKKKPIYSVQADSSCDSEILLSAMGMCLEVLLTSPQDEFVKYDRTIDSKEKPEELTNTYNYAGYGDFLMRSQLDCYDERLPGNGTFDLKTRASSNIRYSSSDASKAKNDYQIWKLTGDFESFEREFRDLVRTGALLKFLFQARIGQMDGIFIAYHNINSIFGFQYLPLEELDKLYYRDTAKKHITYENILEQDELPSLIGESQFKMSMEMWQTLLQEHIIKDLNEEFDNKPVPFRLVAENVTSFGRRQALKVYVLPATKEEINELQDIPKRYPSGYKHDLTDEERMINLDRQIKDLALFNAKMVSKNKLFVYNITMVSGLIDQKEKEYITLPSRKFDNWQVKYKITKVKNPKKDSFVEVFDLPLQTLQTQFGNYGGGTSKFAQQLSMNHEIYEQIGARRKRAWAARERKPIVYHPKYKF</sequence>
<evidence type="ECO:0000256" key="1">
    <source>
        <dbReference type="SAM" id="MobiDB-lite"/>
    </source>
</evidence>
<accession>M3JC76</accession>
<dbReference type="eggNOG" id="ENOG502QPU6">
    <property type="taxonomic scope" value="Eukaryota"/>
</dbReference>
<dbReference type="InterPro" id="IPR013943">
    <property type="entry name" value="Pet127"/>
</dbReference>
<reference evidence="2 3" key="1">
    <citation type="submission" date="2013-02" db="EMBL/GenBank/DDBJ databases">
        <title>Genome sequence of Candida maltosa Xu316, a potential industrial strain for xylitol and ethanol production.</title>
        <authorList>
            <person name="Yu J."/>
            <person name="Wang Q."/>
            <person name="Geng X."/>
            <person name="Bao W."/>
            <person name="He P."/>
            <person name="Cai J."/>
        </authorList>
    </citation>
    <scope>NUCLEOTIDE SEQUENCE [LARGE SCALE GENOMIC DNA]</scope>
    <source>
        <strain evidence="3">Xu316</strain>
    </source>
</reference>